<feature type="transmembrane region" description="Helical" evidence="15">
    <location>
        <begin position="137"/>
        <end position="157"/>
    </location>
</feature>
<keyword evidence="13 14" id="KW-0676">Redox-active center</keyword>
<keyword evidence="9 14" id="KW-0560">Oxidoreductase</keyword>
<dbReference type="SUPFAM" id="SSF158442">
    <property type="entry name" value="DsbB-like"/>
    <property type="match status" value="1"/>
</dbReference>
<dbReference type="Gene3D" id="1.20.1550.10">
    <property type="entry name" value="DsbB-like"/>
    <property type="match status" value="1"/>
</dbReference>
<comment type="function">
    <text evidence="14">Required for disulfide bond formation in some periplasmic proteins. Acts by oxidizing the DsbA protein.</text>
</comment>
<keyword evidence="10 14" id="KW-0472">Membrane</keyword>
<dbReference type="HAMAP" id="MF_00286">
    <property type="entry name" value="DsbB"/>
    <property type="match status" value="1"/>
</dbReference>
<evidence type="ECO:0000256" key="10">
    <source>
        <dbReference type="ARBA" id="ARBA00023136"/>
    </source>
</evidence>
<feature type="transmembrane region" description="Helical" evidence="15">
    <location>
        <begin position="66"/>
        <end position="87"/>
    </location>
</feature>
<dbReference type="PANTHER" id="PTHR36570:SF3">
    <property type="entry name" value="DISULFIDE BOND FORMATION PROTEIN B"/>
    <property type="match status" value="1"/>
</dbReference>
<keyword evidence="8 14" id="KW-1133">Transmembrane helix</keyword>
<evidence type="ECO:0000256" key="7">
    <source>
        <dbReference type="ARBA" id="ARBA00022982"/>
    </source>
</evidence>
<evidence type="ECO:0000256" key="11">
    <source>
        <dbReference type="ARBA" id="ARBA00023157"/>
    </source>
</evidence>
<evidence type="ECO:0000313" key="17">
    <source>
        <dbReference type="Proteomes" id="UP000653156"/>
    </source>
</evidence>
<feature type="topological domain" description="Cytoplasmic" evidence="14">
    <location>
        <begin position="159"/>
        <end position="162"/>
    </location>
</feature>
<dbReference type="PANTHER" id="PTHR36570">
    <property type="entry name" value="DISULFIDE BOND FORMATION PROTEIN B"/>
    <property type="match status" value="1"/>
</dbReference>
<comment type="similarity">
    <text evidence="2 14">Belongs to the DsbB family.</text>
</comment>
<keyword evidence="12 14" id="KW-0143">Chaperone</keyword>
<evidence type="ECO:0000256" key="8">
    <source>
        <dbReference type="ARBA" id="ARBA00022989"/>
    </source>
</evidence>
<dbReference type="InterPro" id="IPR050183">
    <property type="entry name" value="DsbB"/>
</dbReference>
<organism evidence="16 17">
    <name type="scientific">Paralysiella testudinis</name>
    <dbReference type="NCBI Taxonomy" id="2809020"/>
    <lineage>
        <taxon>Bacteria</taxon>
        <taxon>Pseudomonadati</taxon>
        <taxon>Pseudomonadota</taxon>
        <taxon>Betaproteobacteria</taxon>
        <taxon>Neisseriales</taxon>
        <taxon>Neisseriaceae</taxon>
        <taxon>Paralysiella</taxon>
    </lineage>
</organism>
<evidence type="ECO:0000256" key="6">
    <source>
        <dbReference type="ARBA" id="ARBA00022692"/>
    </source>
</evidence>
<keyword evidence="3 14" id="KW-0813">Transport</keyword>
<dbReference type="Proteomes" id="UP000653156">
    <property type="component" value="Chromosome"/>
</dbReference>
<evidence type="ECO:0000256" key="2">
    <source>
        <dbReference type="ARBA" id="ARBA00008823"/>
    </source>
</evidence>
<keyword evidence="11 14" id="KW-1015">Disulfide bond</keyword>
<dbReference type="GO" id="GO:0015035">
    <property type="term" value="F:protein-disulfide reductase activity"/>
    <property type="evidence" value="ECO:0007669"/>
    <property type="project" value="UniProtKB-UniRule"/>
</dbReference>
<comment type="caution">
    <text evidence="14">Lacks conserved residue(s) required for the propagation of feature annotation.</text>
</comment>
<sequence length="162" mass="18006">MNYRKALGLVVLLAAATSVGSFYAQYVQGLNPCPLCIIQRVAVMATGLVALLCLLWPLAKQWGRTAAALLASVAPLGGLGVALYQIWLQSLPEMEQPSCGAPWTFRLREAPLFDWYEPVIRGTGNCGVVERVFGVPLPIWSALFFSAVLLWLWLMWWRNRRA</sequence>
<evidence type="ECO:0000313" key="16">
    <source>
        <dbReference type="EMBL" id="QRQ83077.1"/>
    </source>
</evidence>
<dbReference type="EMBL" id="CP069798">
    <property type="protein sequence ID" value="QRQ83077.1"/>
    <property type="molecule type" value="Genomic_DNA"/>
</dbReference>
<evidence type="ECO:0000256" key="4">
    <source>
        <dbReference type="ARBA" id="ARBA00022475"/>
    </source>
</evidence>
<dbReference type="GO" id="GO:0006457">
    <property type="term" value="P:protein folding"/>
    <property type="evidence" value="ECO:0007669"/>
    <property type="project" value="InterPro"/>
</dbReference>
<evidence type="ECO:0000256" key="1">
    <source>
        <dbReference type="ARBA" id="ARBA00004429"/>
    </source>
</evidence>
<dbReference type="InterPro" id="IPR003752">
    <property type="entry name" value="DiS_bond_form_DsbB/BdbC"/>
</dbReference>
<dbReference type="GO" id="GO:0005886">
    <property type="term" value="C:plasma membrane"/>
    <property type="evidence" value="ECO:0007669"/>
    <property type="project" value="UniProtKB-SubCell"/>
</dbReference>
<keyword evidence="17" id="KW-1185">Reference proteome</keyword>
<keyword evidence="7 14" id="KW-0249">Electron transport</keyword>
<accession>A0A892ZMT8</accession>
<dbReference type="GO" id="GO:0009055">
    <property type="term" value="F:electron transfer activity"/>
    <property type="evidence" value="ECO:0007669"/>
    <property type="project" value="UniProtKB-UniRule"/>
</dbReference>
<dbReference type="InterPro" id="IPR022920">
    <property type="entry name" value="Disulphide_bond_form_DsbB"/>
</dbReference>
<feature type="disulfide bond" description="Redox-active" evidence="14">
    <location>
        <begin position="33"/>
        <end position="36"/>
    </location>
</feature>
<gene>
    <name evidence="14" type="primary">dsbB</name>
    <name evidence="16" type="ORF">JQU52_06880</name>
</gene>
<feature type="topological domain" description="Periplasmic" evidence="14">
    <location>
        <begin position="24"/>
        <end position="41"/>
    </location>
</feature>
<proteinExistence type="inferred from homology"/>
<evidence type="ECO:0000256" key="14">
    <source>
        <dbReference type="HAMAP-Rule" id="MF_00286"/>
    </source>
</evidence>
<keyword evidence="6 14" id="KW-0812">Transmembrane</keyword>
<comment type="subcellular location">
    <subcellularLocation>
        <location evidence="1">Cell inner membrane</location>
        <topology evidence="1">Multi-pass membrane protein</topology>
    </subcellularLocation>
    <subcellularLocation>
        <location evidence="14">Cell membrane</location>
        <topology evidence="14">Multi-pass membrane protein</topology>
    </subcellularLocation>
</comment>
<evidence type="ECO:0000256" key="12">
    <source>
        <dbReference type="ARBA" id="ARBA00023186"/>
    </source>
</evidence>
<evidence type="ECO:0000256" key="15">
    <source>
        <dbReference type="SAM" id="Phobius"/>
    </source>
</evidence>
<feature type="topological domain" description="Cytoplasmic" evidence="14">
    <location>
        <begin position="1"/>
        <end position="6"/>
    </location>
</feature>
<name>A0A892ZMT8_9NEIS</name>
<dbReference type="KEGG" id="ptes:JQU52_06880"/>
<protein>
    <recommendedName>
        <fullName evidence="14">Disulfide bond formation protein B</fullName>
    </recommendedName>
    <alternativeName>
        <fullName evidence="14">Disulfide oxidoreductase</fullName>
    </alternativeName>
</protein>
<dbReference type="InterPro" id="IPR023380">
    <property type="entry name" value="DsbB-like_sf"/>
</dbReference>
<dbReference type="RefSeq" id="WP_230340375.1">
    <property type="nucleotide sequence ID" value="NZ_CP069798.1"/>
</dbReference>
<dbReference type="Pfam" id="PF02600">
    <property type="entry name" value="DsbB"/>
    <property type="match status" value="1"/>
</dbReference>
<keyword evidence="5" id="KW-0997">Cell inner membrane</keyword>
<evidence type="ECO:0000256" key="13">
    <source>
        <dbReference type="ARBA" id="ARBA00023284"/>
    </source>
</evidence>
<reference evidence="16" key="1">
    <citation type="submission" date="2021-02" db="EMBL/GenBank/DDBJ databases">
        <title>Neisseriaceae sp. 26B isolated from the cloaca of a Common Toad-headed Turtle (Mesoclemmys nasuta).</title>
        <authorList>
            <person name="Spergser J."/>
            <person name="Busse H.-J."/>
        </authorList>
    </citation>
    <scope>NUCLEOTIDE SEQUENCE</scope>
    <source>
        <strain evidence="16">26B</strain>
    </source>
</reference>
<dbReference type="AlphaFoldDB" id="A0A892ZMT8"/>
<evidence type="ECO:0000256" key="9">
    <source>
        <dbReference type="ARBA" id="ARBA00023002"/>
    </source>
</evidence>
<feature type="transmembrane region" description="Helical" evidence="15">
    <location>
        <begin position="37"/>
        <end position="59"/>
    </location>
</feature>
<evidence type="ECO:0000256" key="3">
    <source>
        <dbReference type="ARBA" id="ARBA00022448"/>
    </source>
</evidence>
<evidence type="ECO:0000256" key="5">
    <source>
        <dbReference type="ARBA" id="ARBA00022519"/>
    </source>
</evidence>
<keyword evidence="4 14" id="KW-1003">Cell membrane</keyword>